<dbReference type="GO" id="GO:0004888">
    <property type="term" value="F:transmembrane signaling receptor activity"/>
    <property type="evidence" value="ECO:0007669"/>
    <property type="project" value="InterPro"/>
</dbReference>
<evidence type="ECO:0000256" key="5">
    <source>
        <dbReference type="PROSITE-ProRule" id="PRU00284"/>
    </source>
</evidence>
<evidence type="ECO:0000256" key="3">
    <source>
        <dbReference type="ARBA" id="ARBA00023224"/>
    </source>
</evidence>
<evidence type="ECO:0000256" key="4">
    <source>
        <dbReference type="ARBA" id="ARBA00029447"/>
    </source>
</evidence>
<dbReference type="Proteomes" id="UP000601768">
    <property type="component" value="Unassembled WGS sequence"/>
</dbReference>
<evidence type="ECO:0000313" key="12">
    <source>
        <dbReference type="Proteomes" id="UP000601768"/>
    </source>
</evidence>
<evidence type="ECO:0000256" key="6">
    <source>
        <dbReference type="SAM" id="Coils"/>
    </source>
</evidence>
<dbReference type="SUPFAM" id="SSF58104">
    <property type="entry name" value="Methyl-accepting chemotaxis protein (MCP) signaling domain"/>
    <property type="match status" value="1"/>
</dbReference>
<proteinExistence type="inferred from homology"/>
<evidence type="ECO:0000256" key="7">
    <source>
        <dbReference type="SAM" id="MobiDB-lite"/>
    </source>
</evidence>
<dbReference type="FunFam" id="1.10.287.950:FF:000001">
    <property type="entry name" value="Methyl-accepting chemotaxis sensory transducer"/>
    <property type="match status" value="1"/>
</dbReference>
<dbReference type="InterPro" id="IPR003660">
    <property type="entry name" value="HAMP_dom"/>
</dbReference>
<evidence type="ECO:0000256" key="2">
    <source>
        <dbReference type="ARBA" id="ARBA00022481"/>
    </source>
</evidence>
<organism evidence="11 12">
    <name type="scientific">Neptunicella marina</name>
    <dbReference type="NCBI Taxonomy" id="2125989"/>
    <lineage>
        <taxon>Bacteria</taxon>
        <taxon>Pseudomonadati</taxon>
        <taxon>Pseudomonadota</taxon>
        <taxon>Gammaproteobacteria</taxon>
        <taxon>Alteromonadales</taxon>
        <taxon>Alteromonadaceae</taxon>
        <taxon>Neptunicella</taxon>
    </lineage>
</organism>
<protein>
    <submittedName>
        <fullName evidence="11">PAS domain S-box protein</fullName>
    </submittedName>
</protein>
<comment type="similarity">
    <text evidence="4">Belongs to the methyl-accepting chemotaxis (MCP) protein family.</text>
</comment>
<dbReference type="InterPro" id="IPR001610">
    <property type="entry name" value="PAC"/>
</dbReference>
<dbReference type="PROSITE" id="PS50113">
    <property type="entry name" value="PAC"/>
    <property type="match status" value="2"/>
</dbReference>
<keyword evidence="3 5" id="KW-0807">Transducer</keyword>
<dbReference type="PROSITE" id="PS50885">
    <property type="entry name" value="HAMP"/>
    <property type="match status" value="1"/>
</dbReference>
<dbReference type="SMART" id="SM00086">
    <property type="entry name" value="PAC"/>
    <property type="match status" value="2"/>
</dbReference>
<keyword evidence="12" id="KW-1185">Reference proteome</keyword>
<keyword evidence="2" id="KW-0488">Methylation</keyword>
<dbReference type="InterPro" id="IPR035965">
    <property type="entry name" value="PAS-like_dom_sf"/>
</dbReference>
<comment type="caution">
    <text evidence="11">The sequence shown here is derived from an EMBL/GenBank/DDBJ whole genome shotgun (WGS) entry which is preliminary data.</text>
</comment>
<dbReference type="SMART" id="SM00304">
    <property type="entry name" value="HAMP"/>
    <property type="match status" value="1"/>
</dbReference>
<evidence type="ECO:0000259" key="9">
    <source>
        <dbReference type="PROSITE" id="PS50113"/>
    </source>
</evidence>
<name>A0A8J6M1I1_9ALTE</name>
<dbReference type="NCBIfam" id="TIGR00229">
    <property type="entry name" value="sensory_box"/>
    <property type="match status" value="2"/>
</dbReference>
<dbReference type="PANTHER" id="PTHR43531:SF14">
    <property type="entry name" value="METHYL-ACCEPTING CHEMOTAXIS PROTEIN I-RELATED"/>
    <property type="match status" value="1"/>
</dbReference>
<feature type="domain" description="PAC" evidence="9">
    <location>
        <begin position="177"/>
        <end position="229"/>
    </location>
</feature>
<evidence type="ECO:0000256" key="1">
    <source>
        <dbReference type="ARBA" id="ARBA00004370"/>
    </source>
</evidence>
<comment type="subcellular location">
    <subcellularLocation>
        <location evidence="1">Membrane</location>
    </subcellularLocation>
</comment>
<dbReference type="InterPro" id="IPR051310">
    <property type="entry name" value="MCP_chemotaxis"/>
</dbReference>
<dbReference type="GO" id="GO:0005886">
    <property type="term" value="C:plasma membrane"/>
    <property type="evidence" value="ECO:0007669"/>
    <property type="project" value="TreeGrafter"/>
</dbReference>
<dbReference type="PANTHER" id="PTHR43531">
    <property type="entry name" value="PROTEIN ICFG"/>
    <property type="match status" value="1"/>
</dbReference>
<dbReference type="Pfam" id="PF00015">
    <property type="entry name" value="MCPsignal"/>
    <property type="match status" value="1"/>
</dbReference>
<sequence>MADANNVIIYANDAVKKLLKDNEAELKQSLPNFSADNVVGQNVDVFHKNPAHQQGLIGNLRGTHSSSIKVGSIHFQLTLNPLFDHQQQRIGTVVEWLDQTQLITKEGMLDALDRSQAIIEFTPEGIVKTANDNFLQSMGYSLDEIKGKHHSMFVDPDYKASREYSDFWKGLREGKFSAGEIKRFGRGNKELWLQASYNPILDANNKVTAVVKYATEITEQKLKNADYQGQIDAIGKSQAVIEFDMKGTILKANDLFLETMGFSFNEIKGKHHSMFVDPAYRASPEYSHFWEQLNDGVFSTGEFKRVGKGGREIWLQASYNPILDLNGNPFKVVKYATDITARKSAVEEIKSILMKLSEGDLTCRIEKEFGPEFQELRDAINIFVDDLFNTITDIKGAVTTINGASSEIAQGNADLSNRTEQQASSLEETASSMEELTGTVRLNAENANQANGLASQASTIAVEGGGLIEQVVKTMESINDSSQKISDIIGVIDGIAFQTNILALNAAVEAARAGEQGRGFAVVASEVRTLAQRSADAAKDIKALISDSVSKIENGNELVGRSGDTMQEVVTAIKRVNDIMSEIAAASAEQASGIDEVGKAVVQMDEVTQQNAALVEEAAAAAETLRGQAQNLAQRVSAFKLQDGDEEIPVSAPVTNVARMSSAPLKKAVTPQPSRKITNPKVPQGEEDDWESF</sequence>
<dbReference type="PROSITE" id="PS50111">
    <property type="entry name" value="CHEMOTAXIS_TRANSDUC_2"/>
    <property type="match status" value="1"/>
</dbReference>
<feature type="domain" description="PAC" evidence="9">
    <location>
        <begin position="299"/>
        <end position="351"/>
    </location>
</feature>
<dbReference type="SUPFAM" id="SSF55785">
    <property type="entry name" value="PYP-like sensor domain (PAS domain)"/>
    <property type="match status" value="2"/>
</dbReference>
<dbReference type="Pfam" id="PF08447">
    <property type="entry name" value="PAS_3"/>
    <property type="match status" value="2"/>
</dbReference>
<feature type="domain" description="HAMP" evidence="10">
    <location>
        <begin position="340"/>
        <end position="392"/>
    </location>
</feature>
<dbReference type="EMBL" id="JACNEP010000004">
    <property type="protein sequence ID" value="MBC3765457.1"/>
    <property type="molecule type" value="Genomic_DNA"/>
</dbReference>
<dbReference type="PRINTS" id="PR00260">
    <property type="entry name" value="CHEMTRNSDUCR"/>
</dbReference>
<accession>A0A8J6M1I1</accession>
<keyword evidence="6" id="KW-0175">Coiled coil</keyword>
<dbReference type="CDD" id="cd00130">
    <property type="entry name" value="PAS"/>
    <property type="match status" value="2"/>
</dbReference>
<dbReference type="GO" id="GO:0007165">
    <property type="term" value="P:signal transduction"/>
    <property type="evidence" value="ECO:0007669"/>
    <property type="project" value="UniProtKB-KW"/>
</dbReference>
<dbReference type="Gene3D" id="3.30.450.20">
    <property type="entry name" value="PAS domain"/>
    <property type="match status" value="3"/>
</dbReference>
<feature type="domain" description="Methyl-accepting transducer" evidence="8">
    <location>
        <begin position="397"/>
        <end position="626"/>
    </location>
</feature>
<dbReference type="InterPro" id="IPR000700">
    <property type="entry name" value="PAS-assoc_C"/>
</dbReference>
<dbReference type="SMART" id="SM00283">
    <property type="entry name" value="MA"/>
    <property type="match status" value="1"/>
</dbReference>
<evidence type="ECO:0000313" key="11">
    <source>
        <dbReference type="EMBL" id="MBC3765457.1"/>
    </source>
</evidence>
<dbReference type="CDD" id="cd11386">
    <property type="entry name" value="MCP_signal"/>
    <property type="match status" value="1"/>
</dbReference>
<gene>
    <name evidence="11" type="ORF">H8B19_06180</name>
</gene>
<dbReference type="InterPro" id="IPR013655">
    <property type="entry name" value="PAS_fold_3"/>
</dbReference>
<dbReference type="InterPro" id="IPR004089">
    <property type="entry name" value="MCPsignal_dom"/>
</dbReference>
<dbReference type="InterPro" id="IPR000014">
    <property type="entry name" value="PAS"/>
</dbReference>
<reference evidence="11" key="1">
    <citation type="journal article" date="2018" name="Int. J. Syst. Evol. Microbiol.">
        <title>Neptunicella marina gen. nov., sp. nov., isolated from surface seawater.</title>
        <authorList>
            <person name="Liu X."/>
            <person name="Lai Q."/>
            <person name="Du Y."/>
            <person name="Zhang X."/>
            <person name="Liu Z."/>
            <person name="Sun F."/>
            <person name="Shao Z."/>
        </authorList>
    </citation>
    <scope>NUCLEOTIDE SEQUENCE</scope>
    <source>
        <strain evidence="11">S27-2</strain>
    </source>
</reference>
<dbReference type="Gene3D" id="1.10.287.950">
    <property type="entry name" value="Methyl-accepting chemotaxis protein"/>
    <property type="match status" value="1"/>
</dbReference>
<reference evidence="11" key="2">
    <citation type="submission" date="2020-08" db="EMBL/GenBank/DDBJ databases">
        <authorList>
            <person name="Lai Q."/>
        </authorList>
    </citation>
    <scope>NUCLEOTIDE SEQUENCE</scope>
    <source>
        <strain evidence="11">S27-2</strain>
    </source>
</reference>
<dbReference type="InterPro" id="IPR004090">
    <property type="entry name" value="Chemotax_Me-accpt_rcpt"/>
</dbReference>
<feature type="region of interest" description="Disordered" evidence="7">
    <location>
        <begin position="661"/>
        <end position="693"/>
    </location>
</feature>
<evidence type="ECO:0000259" key="8">
    <source>
        <dbReference type="PROSITE" id="PS50111"/>
    </source>
</evidence>
<dbReference type="AlphaFoldDB" id="A0A8J6M1I1"/>
<dbReference type="GO" id="GO:0006935">
    <property type="term" value="P:chemotaxis"/>
    <property type="evidence" value="ECO:0007669"/>
    <property type="project" value="InterPro"/>
</dbReference>
<evidence type="ECO:0000259" key="10">
    <source>
        <dbReference type="PROSITE" id="PS50885"/>
    </source>
</evidence>
<feature type="coiled-coil region" evidence="6">
    <location>
        <begin position="604"/>
        <end position="635"/>
    </location>
</feature>